<sequence length="512" mass="58277">MLKRMLSTNQRFLSHLRRLGSYHNGLKGVYSKLLNEPSFSTLDKNEFLGRQLTPYDFSASILKELAARDVLNANLIHNQLIESLTGYEYAVGAIHARELNKNGGKLSLDSFIQIVKHNPGRVKSSWELFLDNFEHVRYSHDALIAVLDKLLAFDPIDVADGKTDLTIKDLARCFSVIACIKNAGKIPKSYWETLLTACLATNVSTLIPTITTYLTPSVQLTESNNLKLTSYQLYQLFHRYPKTLLEESLTCFEEVFSTFGRSTMIKLTDDEMEADAKFRNCLAEISVKADKALTIPPPTDVPTNIVFDNFLKIVESSSRRLKERNELSRIAIRSLGIYRSNLPRALSFFERDLRPSEEMKYELFLAYIYNAVKHGDKKLLDRSLEIIPHPCRKETSLSIKRALIASFSAFDIEKSLQLYNDSIQDSDKKEVQNRPMSEACLLTESLIVAYLGVEDRDFAQVVFDGAAREKVISGPTAIKQIKKHFTAYGSILEEHDFKQKLKETVLLYIRCL</sequence>
<organism evidence="1 2">
    <name type="scientific">Lachancea nothofagi CBS 11611</name>
    <dbReference type="NCBI Taxonomy" id="1266666"/>
    <lineage>
        <taxon>Eukaryota</taxon>
        <taxon>Fungi</taxon>
        <taxon>Dikarya</taxon>
        <taxon>Ascomycota</taxon>
        <taxon>Saccharomycotina</taxon>
        <taxon>Saccharomycetes</taxon>
        <taxon>Saccharomycetales</taxon>
        <taxon>Saccharomycetaceae</taxon>
        <taxon>Lachancea</taxon>
    </lineage>
</organism>
<accession>A0A1G4K0C9</accession>
<dbReference type="OrthoDB" id="4046837at2759"/>
<name>A0A1G4K0C9_9SACH</name>
<proteinExistence type="predicted"/>
<dbReference type="Proteomes" id="UP000189911">
    <property type="component" value="Chromosome E"/>
</dbReference>
<evidence type="ECO:0000313" key="1">
    <source>
        <dbReference type="EMBL" id="SCU96956.1"/>
    </source>
</evidence>
<keyword evidence="2" id="KW-1185">Reference proteome</keyword>
<protein>
    <submittedName>
        <fullName evidence="1">LANO_0E14818g1_1</fullName>
    </submittedName>
</protein>
<dbReference type="AlphaFoldDB" id="A0A1G4K0C9"/>
<reference evidence="2" key="1">
    <citation type="submission" date="2016-03" db="EMBL/GenBank/DDBJ databases">
        <authorList>
            <person name="Devillers Hugo."/>
        </authorList>
    </citation>
    <scope>NUCLEOTIDE SEQUENCE [LARGE SCALE GENOMIC DNA]</scope>
</reference>
<gene>
    <name evidence="1" type="ORF">LANO_0E14818G</name>
</gene>
<dbReference type="EMBL" id="LT598451">
    <property type="protein sequence ID" value="SCU96956.1"/>
    <property type="molecule type" value="Genomic_DNA"/>
</dbReference>
<evidence type="ECO:0000313" key="2">
    <source>
        <dbReference type="Proteomes" id="UP000189911"/>
    </source>
</evidence>